<proteinExistence type="predicted"/>
<organism evidence="1 2">
    <name type="scientific">bacterium (Candidatus Gribaldobacteria) CG10_big_fil_rev_8_21_14_0_10_41_12</name>
    <dbReference type="NCBI Taxonomy" id="2014277"/>
    <lineage>
        <taxon>Bacteria</taxon>
        <taxon>Candidatus Gribaldobacteria</taxon>
    </lineage>
</organism>
<accession>A0A2H0UYE5</accession>
<dbReference type="EMBL" id="PFAV01000003">
    <property type="protein sequence ID" value="PIR91817.1"/>
    <property type="molecule type" value="Genomic_DNA"/>
</dbReference>
<sequence length="89" mass="10033">MNIADIKKLVSEEGKIVVVSESGEVVLVAMNFDEYKKMKSRKCQEEISFDPETIIGPIMEEFNEPASQPPFTEPAIAQEKELTVEDLPF</sequence>
<protein>
    <submittedName>
        <fullName evidence="1">Uncharacterized protein</fullName>
    </submittedName>
</protein>
<comment type="caution">
    <text evidence="1">The sequence shown here is derived from an EMBL/GenBank/DDBJ whole genome shotgun (WGS) entry which is preliminary data.</text>
</comment>
<reference evidence="2" key="1">
    <citation type="submission" date="2017-09" db="EMBL/GenBank/DDBJ databases">
        <title>Depth-based differentiation of microbial function through sediment-hosted aquifers and enrichment of novel symbionts in the deep terrestrial subsurface.</title>
        <authorList>
            <person name="Probst A.J."/>
            <person name="Ladd B."/>
            <person name="Jarett J.K."/>
            <person name="Geller-Mcgrath D.E."/>
            <person name="Sieber C.M.K."/>
            <person name="Emerson J.B."/>
            <person name="Anantharaman K."/>
            <person name="Thomas B.C."/>
            <person name="Malmstrom R."/>
            <person name="Stieglmeier M."/>
            <person name="Klingl A."/>
            <person name="Woyke T."/>
            <person name="Ryan C.M."/>
            <person name="Banfield J.F."/>
        </authorList>
    </citation>
    <scope>NUCLEOTIDE SEQUENCE [LARGE SCALE GENOMIC DNA]</scope>
</reference>
<evidence type="ECO:0000313" key="2">
    <source>
        <dbReference type="Proteomes" id="UP000228906"/>
    </source>
</evidence>
<evidence type="ECO:0000313" key="1">
    <source>
        <dbReference type="EMBL" id="PIR91817.1"/>
    </source>
</evidence>
<name>A0A2H0UYE5_9BACT</name>
<dbReference type="Proteomes" id="UP000228906">
    <property type="component" value="Unassembled WGS sequence"/>
</dbReference>
<dbReference type="AlphaFoldDB" id="A0A2H0UYE5"/>
<gene>
    <name evidence="1" type="ORF">COU03_00135</name>
</gene>